<sequence>PRNDKQGDEFEKNGQFSAEALDIASRFQKLQNSVISYKKKNEILEKEKGELINKLYDLNLKNDQLQTTCNELNARFDSEKRRWQQRANESDLEVQALKKRLIELKDEASRYQSALGEATNVRFGDDDSNNQVQLTKSIVEMQNLLMDFTTVKGRDIMINEKAAFDLLTVYNCKSKGKPVLSAALQRKTFEALIYYTNKYLMRPYRQKTVQPLSPQQQTFQQPNQNPYPGQQFQPYPPYQHHPQVQHNQRNSLPPPPTLEDDQIESEITIQMTKLCSLINQLAETRKGSDEITRVAPVKVRQQIYAVLGSRGFCKDNHSVIENLANKILDTTGRYRKISDEKQIEFYNKALEVVKKFVHLYFKLNAQEPVPNYQFYFEAGSPLQNSLMDGSWDDENMDNLEVEICSFPLISFKGKDNTKKILSKAIVLPRERE</sequence>
<name>A0ACA9P876_9GLOM</name>
<proteinExistence type="predicted"/>
<reference evidence="1" key="1">
    <citation type="submission" date="2021-06" db="EMBL/GenBank/DDBJ databases">
        <authorList>
            <person name="Kallberg Y."/>
            <person name="Tangrot J."/>
            <person name="Rosling A."/>
        </authorList>
    </citation>
    <scope>NUCLEOTIDE SEQUENCE</scope>
    <source>
        <strain evidence="1">MA461A</strain>
    </source>
</reference>
<keyword evidence="2" id="KW-1185">Reference proteome</keyword>
<feature type="non-terminal residue" evidence="1">
    <location>
        <position position="1"/>
    </location>
</feature>
<dbReference type="EMBL" id="CAJVQC010018777">
    <property type="protein sequence ID" value="CAG8695915.1"/>
    <property type="molecule type" value="Genomic_DNA"/>
</dbReference>
<gene>
    <name evidence="1" type="ORF">RPERSI_LOCUS9780</name>
</gene>
<evidence type="ECO:0000313" key="1">
    <source>
        <dbReference type="EMBL" id="CAG8695915.1"/>
    </source>
</evidence>
<evidence type="ECO:0000313" key="2">
    <source>
        <dbReference type="Proteomes" id="UP000789920"/>
    </source>
</evidence>
<protein>
    <submittedName>
        <fullName evidence="1">34240_t:CDS:1</fullName>
    </submittedName>
</protein>
<organism evidence="1 2">
    <name type="scientific">Racocetra persica</name>
    <dbReference type="NCBI Taxonomy" id="160502"/>
    <lineage>
        <taxon>Eukaryota</taxon>
        <taxon>Fungi</taxon>
        <taxon>Fungi incertae sedis</taxon>
        <taxon>Mucoromycota</taxon>
        <taxon>Glomeromycotina</taxon>
        <taxon>Glomeromycetes</taxon>
        <taxon>Diversisporales</taxon>
        <taxon>Gigasporaceae</taxon>
        <taxon>Racocetra</taxon>
    </lineage>
</organism>
<dbReference type="Proteomes" id="UP000789920">
    <property type="component" value="Unassembled WGS sequence"/>
</dbReference>
<accession>A0ACA9P876</accession>
<comment type="caution">
    <text evidence="1">The sequence shown here is derived from an EMBL/GenBank/DDBJ whole genome shotgun (WGS) entry which is preliminary data.</text>
</comment>